<reference evidence="5 6" key="1">
    <citation type="submission" date="2019-12" db="EMBL/GenBank/DDBJ databases">
        <authorList>
            <person name="Kim Y.S."/>
        </authorList>
    </citation>
    <scope>NUCLEOTIDE SEQUENCE [LARGE SCALE GENOMIC DNA]</scope>
    <source>
        <strain evidence="5 6">MMS17-SY077</strain>
    </source>
</reference>
<comment type="subcellular location">
    <subcellularLocation>
        <location evidence="1">Membrane</location>
        <topology evidence="1">Multi-pass membrane protein</topology>
    </subcellularLocation>
</comment>
<evidence type="ECO:0000313" key="5">
    <source>
        <dbReference type="EMBL" id="MWB99799.1"/>
    </source>
</evidence>
<dbReference type="InterPro" id="IPR017500">
    <property type="entry name" value="Phage_infect_YhgE_N"/>
</dbReference>
<protein>
    <recommendedName>
        <fullName evidence="7">YhgE/Pip domain-containing protein</fullName>
    </recommendedName>
</protein>
<keyword evidence="2" id="KW-0812">Transmembrane</keyword>
<evidence type="ECO:0008006" key="7">
    <source>
        <dbReference type="Google" id="ProtNLM"/>
    </source>
</evidence>
<dbReference type="PANTHER" id="PTHR43077:SF10">
    <property type="entry name" value="TRANSPORT PERMEASE PROTEIN"/>
    <property type="match status" value="1"/>
</dbReference>
<accession>A0A6I4P5R7</accession>
<dbReference type="InterPro" id="IPR051328">
    <property type="entry name" value="T7SS_ABC-Transporter"/>
</dbReference>
<dbReference type="RefSeq" id="WP_202107262.1">
    <property type="nucleotide sequence ID" value="NZ_WSTA01000080.1"/>
</dbReference>
<evidence type="ECO:0000256" key="3">
    <source>
        <dbReference type="ARBA" id="ARBA00022989"/>
    </source>
</evidence>
<name>A0A6I4P5R7_9MICO</name>
<comment type="caution">
    <text evidence="5">The sequence shown here is derived from an EMBL/GenBank/DDBJ whole genome shotgun (WGS) entry which is preliminary data.</text>
</comment>
<proteinExistence type="predicted"/>
<dbReference type="EMBL" id="WSTA01000080">
    <property type="protein sequence ID" value="MWB99799.1"/>
    <property type="molecule type" value="Genomic_DNA"/>
</dbReference>
<dbReference type="InterPro" id="IPR011049">
    <property type="entry name" value="Serralysin-like_metalloprot_C"/>
</dbReference>
<evidence type="ECO:0000256" key="4">
    <source>
        <dbReference type="ARBA" id="ARBA00023136"/>
    </source>
</evidence>
<dbReference type="NCBIfam" id="TIGR03061">
    <property type="entry name" value="pip_yhgE_Nterm"/>
    <property type="match status" value="1"/>
</dbReference>
<dbReference type="SUPFAM" id="SSF101967">
    <property type="entry name" value="Adhesin YadA, collagen-binding domain"/>
    <property type="match status" value="1"/>
</dbReference>
<keyword evidence="4" id="KW-0472">Membrane</keyword>
<organism evidence="5 6">
    <name type="scientific">Agromyces seonyuensis</name>
    <dbReference type="NCBI Taxonomy" id="2662446"/>
    <lineage>
        <taxon>Bacteria</taxon>
        <taxon>Bacillati</taxon>
        <taxon>Actinomycetota</taxon>
        <taxon>Actinomycetes</taxon>
        <taxon>Micrococcales</taxon>
        <taxon>Microbacteriaceae</taxon>
        <taxon>Agromyces</taxon>
    </lineage>
</organism>
<evidence type="ECO:0000313" key="6">
    <source>
        <dbReference type="Proteomes" id="UP000438182"/>
    </source>
</evidence>
<keyword evidence="3" id="KW-1133">Transmembrane helix</keyword>
<evidence type="ECO:0000256" key="2">
    <source>
        <dbReference type="ARBA" id="ARBA00022692"/>
    </source>
</evidence>
<dbReference type="Proteomes" id="UP000438182">
    <property type="component" value="Unassembled WGS sequence"/>
</dbReference>
<dbReference type="NCBIfam" id="TIGR03057">
    <property type="entry name" value="xxxLxxG_by_4"/>
    <property type="match status" value="2"/>
</dbReference>
<gene>
    <name evidence="5" type="ORF">GB864_14705</name>
</gene>
<dbReference type="PANTHER" id="PTHR43077">
    <property type="entry name" value="TRANSPORT PERMEASE YVFS-RELATED"/>
    <property type="match status" value="1"/>
</dbReference>
<sequence length="350" mass="33561">MSAPRAFAGTAGAPRFRALAIVGLLLLPVAVGGLLAWSLADPTGRLDRVTAAIVNDDAPVDVNGQTVPLGRQFAAGLLADDDSGDFDWVLTNDDEAAAGLATGRYAAVLTIPSSFSADATSLGGDAADVVQASLAVTTTPASALFDPSLTAAVTSAATAELNQQLIAQYLTNVYQGFNTIGEQIGQAASGASALADGADSLADGARSLADGANDLADGLGSLDAGAGSLANGLDQLDDAVQALPGRTAELAAGAGEVAAGADALAGGVAEATTQFAAVVAQVCALPGPGDLCTRATAALAQLQAANADVGALAAGANGVAAGNGELAAAVPGLVEGVDAADAGAGEVAAG</sequence>
<dbReference type="GO" id="GO:0016020">
    <property type="term" value="C:membrane"/>
    <property type="evidence" value="ECO:0007669"/>
    <property type="project" value="UniProtKB-SubCell"/>
</dbReference>
<dbReference type="Gene3D" id="1.10.287.950">
    <property type="entry name" value="Methyl-accepting chemotaxis protein"/>
    <property type="match status" value="1"/>
</dbReference>
<dbReference type="AlphaFoldDB" id="A0A6I4P5R7"/>
<dbReference type="InterPro" id="IPR023908">
    <property type="entry name" value="xxxLxxG_rpt"/>
</dbReference>
<feature type="non-terminal residue" evidence="5">
    <location>
        <position position="350"/>
    </location>
</feature>
<evidence type="ECO:0000256" key="1">
    <source>
        <dbReference type="ARBA" id="ARBA00004141"/>
    </source>
</evidence>
<keyword evidence="6" id="KW-1185">Reference proteome</keyword>